<dbReference type="Pfam" id="PF00085">
    <property type="entry name" value="Thioredoxin"/>
    <property type="match status" value="1"/>
</dbReference>
<accession>R7QLL5</accession>
<dbReference type="GO" id="GO:0005783">
    <property type="term" value="C:endoplasmic reticulum"/>
    <property type="evidence" value="ECO:0007669"/>
    <property type="project" value="InterPro"/>
</dbReference>
<dbReference type="PROSITE" id="PS00194">
    <property type="entry name" value="THIOREDOXIN_1"/>
    <property type="match status" value="1"/>
</dbReference>
<dbReference type="EMBL" id="HG001914">
    <property type="protein sequence ID" value="CDF38295.1"/>
    <property type="molecule type" value="Genomic_DNA"/>
</dbReference>
<evidence type="ECO:0000256" key="3">
    <source>
        <dbReference type="SAM" id="MobiDB-lite"/>
    </source>
</evidence>
<comment type="function">
    <text evidence="1">Participates in various redox reactions through the reversible oxidation of its active center dithiol to a disulfide and catalyzes dithiol-disulfide exchange reactions.</text>
</comment>
<dbReference type="InterPro" id="IPR013766">
    <property type="entry name" value="Thioredoxin_domain"/>
</dbReference>
<dbReference type="KEGG" id="ccp:CHC_T00006120001"/>
<dbReference type="GO" id="GO:0045047">
    <property type="term" value="P:protein targeting to ER"/>
    <property type="evidence" value="ECO:0007669"/>
    <property type="project" value="InterPro"/>
</dbReference>
<dbReference type="InterPro" id="IPR036249">
    <property type="entry name" value="Thioredoxin-like_sf"/>
</dbReference>
<dbReference type="PRINTS" id="PR00421">
    <property type="entry name" value="THIOREDOXIN"/>
</dbReference>
<dbReference type="Gramene" id="CDF38295">
    <property type="protein sequence ID" value="CDF38295"/>
    <property type="gene ID" value="CHC_T00006120001"/>
</dbReference>
<keyword evidence="6" id="KW-1185">Reference proteome</keyword>
<evidence type="ECO:0000313" key="5">
    <source>
        <dbReference type="EMBL" id="CDF38295.1"/>
    </source>
</evidence>
<dbReference type="RefSeq" id="XP_005718180.1">
    <property type="nucleotide sequence ID" value="XM_005718123.1"/>
</dbReference>
<dbReference type="OrthoDB" id="5106at2759"/>
<dbReference type="SUPFAM" id="SSF52833">
    <property type="entry name" value="Thioredoxin-like"/>
    <property type="match status" value="1"/>
</dbReference>
<dbReference type="Proteomes" id="UP000012073">
    <property type="component" value="Unassembled WGS sequence"/>
</dbReference>
<dbReference type="PROSITE" id="PS51352">
    <property type="entry name" value="THIOREDOXIN_2"/>
    <property type="match status" value="1"/>
</dbReference>
<feature type="domain" description="Thioredoxin" evidence="4">
    <location>
        <begin position="117"/>
        <end position="219"/>
    </location>
</feature>
<name>R7QLL5_CHOCR</name>
<gene>
    <name evidence="5" type="ORF">CHC_T00006120001</name>
</gene>
<dbReference type="STRING" id="2769.R7QLL5"/>
<dbReference type="GeneID" id="17325897"/>
<sequence length="219" mass="24275">MSILRRPDETPIPMPSIHKPDGSVESQESITVHEHDKKIASYFASEFPALGIAAAWLHLWSGIRPVFAVYAAYVAYRLNTHPLFRIHLLKEPYCNDFERPFGGVPLFREDEDEQVKVVNGSTAFDAALEGASEGQLVVADFSAKWCGPCRAIAPLYKAMAAEMTDVMFLTVDVDVSQDVAAKMSISSIPTFILFKDGERRELLRGASAAKLRAAIHQHK</sequence>
<keyword evidence="2" id="KW-1015">Disulfide bond</keyword>
<dbReference type="PhylomeDB" id="R7QLL5"/>
<organism evidence="5 6">
    <name type="scientific">Chondrus crispus</name>
    <name type="common">Carrageen Irish moss</name>
    <name type="synonym">Polymorpha crispa</name>
    <dbReference type="NCBI Taxonomy" id="2769"/>
    <lineage>
        <taxon>Eukaryota</taxon>
        <taxon>Rhodophyta</taxon>
        <taxon>Florideophyceae</taxon>
        <taxon>Rhodymeniophycidae</taxon>
        <taxon>Gigartinales</taxon>
        <taxon>Gigartinaceae</taxon>
        <taxon>Chondrus</taxon>
    </lineage>
</organism>
<proteinExistence type="predicted"/>
<dbReference type="InterPro" id="IPR017937">
    <property type="entry name" value="Thioredoxin_CS"/>
</dbReference>
<dbReference type="CDD" id="cd02947">
    <property type="entry name" value="TRX_family"/>
    <property type="match status" value="1"/>
</dbReference>
<dbReference type="AlphaFoldDB" id="R7QLL5"/>
<evidence type="ECO:0000256" key="2">
    <source>
        <dbReference type="ARBA" id="ARBA00023157"/>
    </source>
</evidence>
<dbReference type="Gene3D" id="3.40.30.10">
    <property type="entry name" value="Glutaredoxin"/>
    <property type="match status" value="1"/>
</dbReference>
<dbReference type="PANTHER" id="PTHR46115">
    <property type="entry name" value="THIOREDOXIN-LIKE PROTEIN 1"/>
    <property type="match status" value="1"/>
</dbReference>
<dbReference type="Pfam" id="PF10032">
    <property type="entry name" value="Pho88"/>
    <property type="match status" value="1"/>
</dbReference>
<feature type="region of interest" description="Disordered" evidence="3">
    <location>
        <begin position="1"/>
        <end position="27"/>
    </location>
</feature>
<evidence type="ECO:0000256" key="1">
    <source>
        <dbReference type="ARBA" id="ARBA00003318"/>
    </source>
</evidence>
<evidence type="ECO:0000259" key="4">
    <source>
        <dbReference type="PROSITE" id="PS51352"/>
    </source>
</evidence>
<evidence type="ECO:0000313" key="6">
    <source>
        <dbReference type="Proteomes" id="UP000012073"/>
    </source>
</evidence>
<reference evidence="6" key="1">
    <citation type="journal article" date="2013" name="Proc. Natl. Acad. Sci. U.S.A.">
        <title>Genome structure and metabolic features in the red seaweed Chondrus crispus shed light on evolution of the Archaeplastida.</title>
        <authorList>
            <person name="Collen J."/>
            <person name="Porcel B."/>
            <person name="Carre W."/>
            <person name="Ball S.G."/>
            <person name="Chaparro C."/>
            <person name="Tonon T."/>
            <person name="Barbeyron T."/>
            <person name="Michel G."/>
            <person name="Noel B."/>
            <person name="Valentin K."/>
            <person name="Elias M."/>
            <person name="Artiguenave F."/>
            <person name="Arun A."/>
            <person name="Aury J.M."/>
            <person name="Barbosa-Neto J.F."/>
            <person name="Bothwell J.H."/>
            <person name="Bouget F.Y."/>
            <person name="Brillet L."/>
            <person name="Cabello-Hurtado F."/>
            <person name="Capella-Gutierrez S."/>
            <person name="Charrier B."/>
            <person name="Cladiere L."/>
            <person name="Cock J.M."/>
            <person name="Coelho S.M."/>
            <person name="Colleoni C."/>
            <person name="Czjzek M."/>
            <person name="Da Silva C."/>
            <person name="Delage L."/>
            <person name="Denoeud F."/>
            <person name="Deschamps P."/>
            <person name="Dittami S.M."/>
            <person name="Gabaldon T."/>
            <person name="Gachon C.M."/>
            <person name="Groisillier A."/>
            <person name="Herve C."/>
            <person name="Jabbari K."/>
            <person name="Katinka M."/>
            <person name="Kloareg B."/>
            <person name="Kowalczyk N."/>
            <person name="Labadie K."/>
            <person name="Leblanc C."/>
            <person name="Lopez P.J."/>
            <person name="McLachlan D.H."/>
            <person name="Meslet-Cladiere L."/>
            <person name="Moustafa A."/>
            <person name="Nehr Z."/>
            <person name="Nyvall Collen P."/>
            <person name="Panaud O."/>
            <person name="Partensky F."/>
            <person name="Poulain J."/>
            <person name="Rensing S.A."/>
            <person name="Rousvoal S."/>
            <person name="Samson G."/>
            <person name="Symeonidi A."/>
            <person name="Weissenbach J."/>
            <person name="Zambounis A."/>
            <person name="Wincker P."/>
            <person name="Boyen C."/>
        </authorList>
    </citation>
    <scope>NUCLEOTIDE SEQUENCE [LARGE SCALE GENOMIC DNA]</scope>
    <source>
        <strain evidence="6">cv. Stackhouse</strain>
    </source>
</reference>
<dbReference type="InterPro" id="IPR012098">
    <property type="entry name" value="SND3_fun"/>
</dbReference>
<protein>
    <recommendedName>
        <fullName evidence="4">Thioredoxin domain-containing protein</fullName>
    </recommendedName>
</protein>